<keyword evidence="5" id="KW-1185">Reference proteome</keyword>
<accession>A0A1Y1IRH3</accession>
<feature type="compositionally biased region" description="Pro residues" evidence="2">
    <location>
        <begin position="396"/>
        <end position="407"/>
    </location>
</feature>
<dbReference type="AlphaFoldDB" id="A0A1Y1IRH3"/>
<organism evidence="4 5">
    <name type="scientific">Klebsormidium nitens</name>
    <name type="common">Green alga</name>
    <name type="synonym">Ulothrix nitens</name>
    <dbReference type="NCBI Taxonomy" id="105231"/>
    <lineage>
        <taxon>Eukaryota</taxon>
        <taxon>Viridiplantae</taxon>
        <taxon>Streptophyta</taxon>
        <taxon>Klebsormidiophyceae</taxon>
        <taxon>Klebsormidiales</taxon>
        <taxon>Klebsormidiaceae</taxon>
        <taxon>Klebsormidium</taxon>
    </lineage>
</organism>
<dbReference type="InterPro" id="IPR050235">
    <property type="entry name" value="CK1_Ser-Thr_kinase"/>
</dbReference>
<dbReference type="InterPro" id="IPR000719">
    <property type="entry name" value="Prot_kinase_dom"/>
</dbReference>
<evidence type="ECO:0000313" key="4">
    <source>
        <dbReference type="EMBL" id="GAQ92642.1"/>
    </source>
</evidence>
<dbReference type="Proteomes" id="UP000054558">
    <property type="component" value="Unassembled WGS sequence"/>
</dbReference>
<dbReference type="GO" id="GO:0006897">
    <property type="term" value="P:endocytosis"/>
    <property type="evidence" value="ECO:0000318"/>
    <property type="project" value="GO_Central"/>
</dbReference>
<dbReference type="InterPro" id="IPR011009">
    <property type="entry name" value="Kinase-like_dom_sf"/>
</dbReference>
<feature type="domain" description="Protein kinase" evidence="3">
    <location>
        <begin position="16"/>
        <end position="277"/>
    </location>
</feature>
<dbReference type="SMART" id="SM00220">
    <property type="entry name" value="S_TKc"/>
    <property type="match status" value="1"/>
</dbReference>
<dbReference type="GO" id="GO:0005737">
    <property type="term" value="C:cytoplasm"/>
    <property type="evidence" value="ECO:0000318"/>
    <property type="project" value="GO_Central"/>
</dbReference>
<dbReference type="OrthoDB" id="5800476at2759"/>
<reference evidence="4 5" key="1">
    <citation type="journal article" date="2014" name="Nat. Commun.">
        <title>Klebsormidium flaccidum genome reveals primary factors for plant terrestrial adaptation.</title>
        <authorList>
            <person name="Hori K."/>
            <person name="Maruyama F."/>
            <person name="Fujisawa T."/>
            <person name="Togashi T."/>
            <person name="Yamamoto N."/>
            <person name="Seo M."/>
            <person name="Sato S."/>
            <person name="Yamada T."/>
            <person name="Mori H."/>
            <person name="Tajima N."/>
            <person name="Moriyama T."/>
            <person name="Ikeuchi M."/>
            <person name="Watanabe M."/>
            <person name="Wada H."/>
            <person name="Kobayashi K."/>
            <person name="Saito M."/>
            <person name="Masuda T."/>
            <person name="Sasaki-Sekimoto Y."/>
            <person name="Mashiguchi K."/>
            <person name="Awai K."/>
            <person name="Shimojima M."/>
            <person name="Masuda S."/>
            <person name="Iwai M."/>
            <person name="Nobusawa T."/>
            <person name="Narise T."/>
            <person name="Kondo S."/>
            <person name="Saito H."/>
            <person name="Sato R."/>
            <person name="Murakawa M."/>
            <person name="Ihara Y."/>
            <person name="Oshima-Yamada Y."/>
            <person name="Ohtaka K."/>
            <person name="Satoh M."/>
            <person name="Sonobe K."/>
            <person name="Ishii M."/>
            <person name="Ohtani R."/>
            <person name="Kanamori-Sato M."/>
            <person name="Honoki R."/>
            <person name="Miyazaki D."/>
            <person name="Mochizuki H."/>
            <person name="Umetsu J."/>
            <person name="Higashi K."/>
            <person name="Shibata D."/>
            <person name="Kamiya Y."/>
            <person name="Sato N."/>
            <person name="Nakamura Y."/>
            <person name="Tabata S."/>
            <person name="Ida S."/>
            <person name="Kurokawa K."/>
            <person name="Ohta H."/>
        </authorList>
    </citation>
    <scope>NUCLEOTIDE SEQUENCE [LARGE SCALE GENOMIC DNA]</scope>
    <source>
        <strain evidence="4 5">NIES-2285</strain>
    </source>
</reference>
<dbReference type="SUPFAM" id="SSF56112">
    <property type="entry name" value="Protein kinase-like (PK-like)"/>
    <property type="match status" value="1"/>
</dbReference>
<feature type="compositionally biased region" description="Basic and acidic residues" evidence="2">
    <location>
        <begin position="488"/>
        <end position="500"/>
    </location>
</feature>
<evidence type="ECO:0000256" key="2">
    <source>
        <dbReference type="SAM" id="MobiDB-lite"/>
    </source>
</evidence>
<dbReference type="CDD" id="cd14016">
    <property type="entry name" value="STKc_CK1"/>
    <property type="match status" value="1"/>
</dbReference>
<keyword evidence="4" id="KW-0808">Transferase</keyword>
<evidence type="ECO:0000256" key="1">
    <source>
        <dbReference type="ARBA" id="ARBA00005926"/>
    </source>
</evidence>
<dbReference type="STRING" id="105231.A0A1Y1IRH3"/>
<proteinExistence type="inferred from homology"/>
<name>A0A1Y1IRH3_KLENI</name>
<dbReference type="PROSITE" id="PS50011">
    <property type="entry name" value="PROTEIN_KINASE_DOM"/>
    <property type="match status" value="1"/>
</dbReference>
<dbReference type="PANTHER" id="PTHR11909">
    <property type="entry name" value="CASEIN KINASE-RELATED"/>
    <property type="match status" value="1"/>
</dbReference>
<comment type="similarity">
    <text evidence="1">Belongs to the protein kinase superfamily. CK1 Ser/Thr protein kinase family. Casein kinase I subfamily.</text>
</comment>
<dbReference type="Gene3D" id="1.10.510.10">
    <property type="entry name" value="Transferase(Phosphotransferase) domain 1"/>
    <property type="match status" value="1"/>
</dbReference>
<keyword evidence="4" id="KW-0418">Kinase</keyword>
<dbReference type="EMBL" id="DF238030">
    <property type="protein sequence ID" value="GAQ92642.1"/>
    <property type="molecule type" value="Genomic_DNA"/>
</dbReference>
<evidence type="ECO:0000259" key="3">
    <source>
        <dbReference type="PROSITE" id="PS50011"/>
    </source>
</evidence>
<gene>
    <name evidence="4" type="ORF">KFL_010810030</name>
</gene>
<feature type="region of interest" description="Disordered" evidence="2">
    <location>
        <begin position="354"/>
        <end position="500"/>
    </location>
</feature>
<evidence type="ECO:0000313" key="5">
    <source>
        <dbReference type="Proteomes" id="UP000054558"/>
    </source>
</evidence>
<dbReference type="OMA" id="ILMRIEY"/>
<dbReference type="GO" id="GO:0007165">
    <property type="term" value="P:signal transduction"/>
    <property type="evidence" value="ECO:0000318"/>
    <property type="project" value="GO_Central"/>
</dbReference>
<sequence length="512" mass="57393">MAGGPSSSGLIGNGRWEMGARIARHDEIAVYAAETLETGEMVAIKLEPETARNPHLLQEYKSYRKLEKENMPGIPRPRAGFSEKGYNVLVMDLLGPTLEDLWILCNRTFTPRTVTLLADHLITRIEDLHSRGYVWRGVRPDNFCMGLGDKCSEVFMIDLSLCTPFLDKTGAHVEYKENLSPVGSAYWLSQNAHFGIEQSRRDDLESLGYVLLYFLKGWLPWHEIDSAKRHLLLEKVQNKKVETTLEELCEGQPEEYLTFLEYTRSLEFDQKPDYDFLRSLFRDLADTEGWKADGLFDWHHLDVLKEGAIPAPTRKTHFTTKDLSKTKPVFLNQAAETYLLRRFFDDCARVYERSPSGLTDEAGDRHVSGPVRYTTTVAPPPPNKPRGARERKDVPPAKPAAPPPQPGQPKRRWETVAPAPPTPQRGNTPPILAAQRESTPPGPAPQWGGTPPVSALQRGGTPPVQAAQREETPPVPAWPPAAAGVAEDAEKKEDGKDEMTATERFLLEKFGI</sequence>
<dbReference type="GO" id="GO:0004674">
    <property type="term" value="F:protein serine/threonine kinase activity"/>
    <property type="evidence" value="ECO:0000318"/>
    <property type="project" value="GO_Central"/>
</dbReference>
<dbReference type="GO" id="GO:0005634">
    <property type="term" value="C:nucleus"/>
    <property type="evidence" value="ECO:0000318"/>
    <property type="project" value="GO_Central"/>
</dbReference>
<dbReference type="GO" id="GO:0005524">
    <property type="term" value="F:ATP binding"/>
    <property type="evidence" value="ECO:0007669"/>
    <property type="project" value="InterPro"/>
</dbReference>
<protein>
    <submittedName>
        <fullName evidence="4">Casein kinase</fullName>
    </submittedName>
</protein>